<feature type="signal peptide" evidence="15">
    <location>
        <begin position="1"/>
        <end position="38"/>
    </location>
</feature>
<evidence type="ECO:0000256" key="16">
    <source>
        <dbReference type="SAM" id="MobiDB-lite"/>
    </source>
</evidence>
<dbReference type="HOGENOM" id="CLU_003556_1_1_4"/>
<keyword evidence="11 15" id="KW-0135">Cellulose biosynthesis</keyword>
<evidence type="ECO:0000256" key="7">
    <source>
        <dbReference type="ARBA" id="ARBA00022475"/>
    </source>
</evidence>
<evidence type="ECO:0000256" key="12">
    <source>
        <dbReference type="ARBA" id="ARBA00022989"/>
    </source>
</evidence>
<keyword evidence="10 15" id="KW-0812">Transmembrane</keyword>
<evidence type="ECO:0000256" key="13">
    <source>
        <dbReference type="ARBA" id="ARBA00023136"/>
    </source>
</evidence>
<evidence type="ECO:0000313" key="17">
    <source>
        <dbReference type="EMBL" id="ADL56430.1"/>
    </source>
</evidence>
<dbReference type="Proteomes" id="UP000001235">
    <property type="component" value="Chromosome"/>
</dbReference>
<feature type="region of interest" description="Disordered" evidence="16">
    <location>
        <begin position="40"/>
        <end position="69"/>
    </location>
</feature>
<feature type="chain" id="PRO_5015214461" description="Cyclic di-GMP-binding protein" evidence="15">
    <location>
        <begin position="39"/>
        <end position="776"/>
    </location>
</feature>
<evidence type="ECO:0000256" key="11">
    <source>
        <dbReference type="ARBA" id="ARBA00022916"/>
    </source>
</evidence>
<evidence type="ECO:0000256" key="3">
    <source>
        <dbReference type="ARBA" id="ARBA00005186"/>
    </source>
</evidence>
<keyword evidence="13 15" id="KW-0472">Membrane</keyword>
<comment type="pathway">
    <text evidence="3 15">Glycan metabolism; bacterial cellulose biosynthesis.</text>
</comment>
<dbReference type="GO" id="GO:0005886">
    <property type="term" value="C:plasma membrane"/>
    <property type="evidence" value="ECO:0007669"/>
    <property type="project" value="UniProtKB-SubCell"/>
</dbReference>
<evidence type="ECO:0000256" key="14">
    <source>
        <dbReference type="ARBA" id="ARBA00033444"/>
    </source>
</evidence>
<keyword evidence="12 15" id="KW-1133">Transmembrane helix</keyword>
<protein>
    <recommendedName>
        <fullName evidence="6 15">Cyclic di-GMP-binding protein</fullName>
    </recommendedName>
    <alternativeName>
        <fullName evidence="14 15">Cellulose synthase regulatory subunit</fullName>
    </alternativeName>
</protein>
<dbReference type="Pfam" id="PF03170">
    <property type="entry name" value="BcsB"/>
    <property type="match status" value="1"/>
</dbReference>
<dbReference type="eggNOG" id="COG1215">
    <property type="taxonomic scope" value="Bacteria"/>
</dbReference>
<organism evidence="17 18">
    <name type="scientific">Gallionella capsiferriformans (strain ES-2)</name>
    <name type="common">Gallionella ferruginea capsiferriformans (strain ES-2)</name>
    <dbReference type="NCBI Taxonomy" id="395494"/>
    <lineage>
        <taxon>Bacteria</taxon>
        <taxon>Pseudomonadati</taxon>
        <taxon>Pseudomonadota</taxon>
        <taxon>Betaproteobacteria</taxon>
        <taxon>Nitrosomonadales</taxon>
        <taxon>Gallionellaceae</taxon>
        <taxon>Gallionella</taxon>
    </lineage>
</organism>
<dbReference type="Gene3D" id="2.60.120.260">
    <property type="entry name" value="Galactose-binding domain-like"/>
    <property type="match status" value="2"/>
</dbReference>
<dbReference type="EMBL" id="CP002159">
    <property type="protein sequence ID" value="ADL56430.1"/>
    <property type="molecule type" value="Genomic_DNA"/>
</dbReference>
<comment type="function">
    <text evidence="1 15">Binds the cellulose synthase activator, bis-(3'-5') cyclic diguanylic acid (c-di-GMP).</text>
</comment>
<dbReference type="PANTHER" id="PTHR39083:SF1">
    <property type="entry name" value="CYCLIC DI-GMP-BINDING PROTEIN"/>
    <property type="match status" value="1"/>
</dbReference>
<dbReference type="GO" id="GO:0006011">
    <property type="term" value="P:UDP-alpha-D-glucose metabolic process"/>
    <property type="evidence" value="ECO:0007669"/>
    <property type="project" value="InterPro"/>
</dbReference>
<feature type="transmembrane region" description="Helical" evidence="15">
    <location>
        <begin position="745"/>
        <end position="766"/>
    </location>
</feature>
<evidence type="ECO:0000256" key="15">
    <source>
        <dbReference type="RuleBase" id="RU365021"/>
    </source>
</evidence>
<keyword evidence="7 15" id="KW-1003">Cell membrane</keyword>
<keyword evidence="18" id="KW-1185">Reference proteome</keyword>
<evidence type="ECO:0000256" key="10">
    <source>
        <dbReference type="ARBA" id="ARBA00022692"/>
    </source>
</evidence>
<sequence length="776" mass="85525" precursor="true">MKKSHNFLKVNSMIIKIRRALLVLLAVVCATSSGMAYAKKHHSTSRGNDAPAEVTVADETTEPAKEKSNEISHYSYTLEELGAGSPIDLHTVNGRRSLKLSMRNDEVITAAKLKLTYAWSPALIPELSHLKVLLNDELMSSLALPREGNNGHTSDVQLDSSMFIDFNQLTLELIAHYTRECEDPMHSTLWANVSNLSKLELTVRHLKLPDDLALLPAPFFDRLDNRKLVLPFIFPSQPNNEVLHAAGVVASWFGALSNYRGAQFPVMLNTLPEGNGVMLVAGSTVPAGLNLPVINGPSLAVIANPLNATAKLLVVMGRDAKELDIAAQALTLGTATLTGSYVSVKQMDDIPLRKPYDAPGWIPTDRAVHLAELAKQSDLQVEGLSPDMIRVNFNVPPDIFAWRSDGVPMNLHYRYTPRPVADRSTLNVNINNAFIKALPLASVPSKIEKKIRLPLLEDGQAVSSEVVLIPHDNIFGQNQLQLHYFFDYTKQGYCKDVFLNNERGVIDQDSSIDFSSFPHYAALPNLAFFVNDGFPYTRMADLSETAVVMPDNAGGAEMETYLMLMGRMGRVTGYPAIRHAIITAASVDAYANMDLILIGTAGNQPLLERWASKMHPLLDKGTHNLKLPGPFERLISRWRNVDLDDAMHRAGDLITKGDGGLGALVGFESPLKNGRSVVVVTGDNPEQIANITASMANPKKLANFTGDLVMQSGQRIEGFQMGPSYYTGSLPWWTALHWFLSRQPLFLMIFIGFAALLVAVVAFRYLRKLADQRLRK</sequence>
<reference evidence="17 18" key="1">
    <citation type="submission" date="2010-08" db="EMBL/GenBank/DDBJ databases">
        <title>Complete sequence of Gallionella capsiferriformans ES-2.</title>
        <authorList>
            <consortium name="US DOE Joint Genome Institute"/>
            <person name="Lucas S."/>
            <person name="Copeland A."/>
            <person name="Lapidus A."/>
            <person name="Cheng J.-F."/>
            <person name="Bruce D."/>
            <person name="Goodwin L."/>
            <person name="Pitluck S."/>
            <person name="Chertkov O."/>
            <person name="Davenport K.W."/>
            <person name="Detter J.C."/>
            <person name="Han C."/>
            <person name="Tapia R."/>
            <person name="Land M."/>
            <person name="Hauser L."/>
            <person name="Chang Y.-J."/>
            <person name="Jeffries C."/>
            <person name="Kyrpides N."/>
            <person name="Ivanova N."/>
            <person name="Mikhailova N."/>
            <person name="Shelobolina E.S."/>
            <person name="Picardal F."/>
            <person name="Roden E."/>
            <person name="Emerson D."/>
            <person name="Woyke T."/>
        </authorList>
    </citation>
    <scope>NUCLEOTIDE SEQUENCE [LARGE SCALE GENOMIC DNA]</scope>
    <source>
        <strain evidence="17 18">ES-2</strain>
    </source>
</reference>
<dbReference type="AlphaFoldDB" id="D9SK18"/>
<evidence type="ECO:0000256" key="4">
    <source>
        <dbReference type="ARBA" id="ARBA00010714"/>
    </source>
</evidence>
<evidence type="ECO:0000256" key="1">
    <source>
        <dbReference type="ARBA" id="ARBA00002057"/>
    </source>
</evidence>
<evidence type="ECO:0000256" key="2">
    <source>
        <dbReference type="ARBA" id="ARBA00004377"/>
    </source>
</evidence>
<dbReference type="STRING" id="395494.Galf_2430"/>
<comment type="similarity">
    <text evidence="4 15">Belongs to the AcsB/BcsB family.</text>
</comment>
<evidence type="ECO:0000256" key="5">
    <source>
        <dbReference type="ARBA" id="ARBA00011437"/>
    </source>
</evidence>
<name>D9SK18_GALCS</name>
<evidence type="ECO:0000256" key="9">
    <source>
        <dbReference type="ARBA" id="ARBA00022636"/>
    </source>
</evidence>
<evidence type="ECO:0000256" key="8">
    <source>
        <dbReference type="ARBA" id="ARBA00022519"/>
    </source>
</evidence>
<dbReference type="InterPro" id="IPR003920">
    <property type="entry name" value="Cell_synth_B"/>
</dbReference>
<dbReference type="KEGG" id="gca:Galf_2430"/>
<gene>
    <name evidence="17" type="ordered locus">Galf_2430</name>
</gene>
<comment type="subunit">
    <text evidence="5 15">Tightly associated with the cellulose synthase catalytic subunit.</text>
</comment>
<dbReference type="PRINTS" id="PR01440">
    <property type="entry name" value="CELLSNTHASEB"/>
</dbReference>
<dbReference type="GO" id="GO:0030244">
    <property type="term" value="P:cellulose biosynthetic process"/>
    <property type="evidence" value="ECO:0007669"/>
    <property type="project" value="UniProtKB-KW"/>
</dbReference>
<dbReference type="InterPro" id="IPR018513">
    <property type="entry name" value="Cell_synthase_bac"/>
</dbReference>
<keyword evidence="15" id="KW-0732">Signal</keyword>
<dbReference type="UniPathway" id="UPA00694"/>
<dbReference type="OrthoDB" id="9806702at2"/>
<evidence type="ECO:0000313" key="18">
    <source>
        <dbReference type="Proteomes" id="UP000001235"/>
    </source>
</evidence>
<keyword evidence="9 15" id="KW-0973">c-di-GMP</keyword>
<dbReference type="NCBIfam" id="NF008323">
    <property type="entry name" value="PRK11114.1-1"/>
    <property type="match status" value="1"/>
</dbReference>
<comment type="subcellular location">
    <subcellularLocation>
        <location evidence="2">Cell inner membrane</location>
        <topology evidence="2">Single-pass membrane protein</topology>
    </subcellularLocation>
</comment>
<evidence type="ECO:0000256" key="6">
    <source>
        <dbReference type="ARBA" id="ARBA00021844"/>
    </source>
</evidence>
<proteinExistence type="inferred from homology"/>
<dbReference type="PANTHER" id="PTHR39083">
    <property type="entry name" value="CYCLIC DI-GMP-BINDING PROTEIN"/>
    <property type="match status" value="1"/>
</dbReference>
<keyword evidence="8 15" id="KW-0997">Cell inner membrane</keyword>
<accession>D9SK18</accession>